<evidence type="ECO:0000256" key="8">
    <source>
        <dbReference type="ARBA" id="ARBA00045608"/>
    </source>
</evidence>
<gene>
    <name evidence="11" type="ORF">WJX84_009065</name>
</gene>
<dbReference type="GO" id="GO:0006465">
    <property type="term" value="P:signal peptide processing"/>
    <property type="evidence" value="ECO:0007669"/>
    <property type="project" value="UniProtKB-UniRule"/>
</dbReference>
<keyword evidence="12" id="KW-1185">Reference proteome</keyword>
<comment type="subcellular location">
    <subcellularLocation>
        <location evidence="1 9">Endoplasmic reticulum membrane</location>
        <topology evidence="1 9">Multi-pass membrane protein</topology>
    </subcellularLocation>
</comment>
<evidence type="ECO:0000313" key="11">
    <source>
        <dbReference type="EMBL" id="KAK9867364.1"/>
    </source>
</evidence>
<keyword evidence="4 9" id="KW-0812">Transmembrane</keyword>
<name>A0AAW1TCX3_9CHLO</name>
<dbReference type="GO" id="GO:0005787">
    <property type="term" value="C:signal peptidase complex"/>
    <property type="evidence" value="ECO:0007669"/>
    <property type="project" value="UniProtKB-UniRule"/>
</dbReference>
<dbReference type="GO" id="GO:0045047">
    <property type="term" value="P:protein targeting to ER"/>
    <property type="evidence" value="ECO:0007669"/>
    <property type="project" value="TreeGrafter"/>
</dbReference>
<accession>A0AAW1TCX3</accession>
<evidence type="ECO:0000256" key="1">
    <source>
        <dbReference type="ARBA" id="ARBA00004477"/>
    </source>
</evidence>
<dbReference type="Pfam" id="PF06703">
    <property type="entry name" value="SPC25"/>
    <property type="match status" value="1"/>
</dbReference>
<proteinExistence type="inferred from homology"/>
<comment type="caution">
    <text evidence="11">The sequence shown here is derived from an EMBL/GenBank/DDBJ whole genome shotgun (WGS) entry which is preliminary data.</text>
</comment>
<evidence type="ECO:0000256" key="4">
    <source>
        <dbReference type="ARBA" id="ARBA00022692"/>
    </source>
</evidence>
<evidence type="ECO:0000256" key="2">
    <source>
        <dbReference type="ARBA" id="ARBA00007324"/>
    </source>
</evidence>
<keyword evidence="5 9" id="KW-0256">Endoplasmic reticulum</keyword>
<evidence type="ECO:0000256" key="10">
    <source>
        <dbReference type="SAM" id="MobiDB-lite"/>
    </source>
</evidence>
<evidence type="ECO:0000256" key="5">
    <source>
        <dbReference type="ARBA" id="ARBA00022824"/>
    </source>
</evidence>
<keyword evidence="7 9" id="KW-0472">Membrane</keyword>
<reference evidence="11 12" key="1">
    <citation type="journal article" date="2024" name="Nat. Commun.">
        <title>Phylogenomics reveals the evolutionary origins of lichenization in chlorophyte algae.</title>
        <authorList>
            <person name="Puginier C."/>
            <person name="Libourel C."/>
            <person name="Otte J."/>
            <person name="Skaloud P."/>
            <person name="Haon M."/>
            <person name="Grisel S."/>
            <person name="Petersen M."/>
            <person name="Berrin J.G."/>
            <person name="Delaux P.M."/>
            <person name="Dal Grande F."/>
            <person name="Keller J."/>
        </authorList>
    </citation>
    <scope>NUCLEOTIDE SEQUENCE [LARGE SCALE GENOMIC DNA]</scope>
    <source>
        <strain evidence="11 12">SAG 2523</strain>
    </source>
</reference>
<dbReference type="PANTHER" id="PTHR13085">
    <property type="entry name" value="MICROSOMAL SIGNAL PEPTIDASE 25 KDA SUBUNIT"/>
    <property type="match status" value="1"/>
</dbReference>
<evidence type="ECO:0000313" key="12">
    <source>
        <dbReference type="Proteomes" id="UP001485043"/>
    </source>
</evidence>
<feature type="transmembrane region" description="Helical" evidence="9">
    <location>
        <begin position="72"/>
        <end position="89"/>
    </location>
</feature>
<protein>
    <recommendedName>
        <fullName evidence="3 9">Signal peptidase complex subunit 2</fullName>
    </recommendedName>
</protein>
<dbReference type="EMBL" id="JALJOV010000092">
    <property type="protein sequence ID" value="KAK9867364.1"/>
    <property type="molecule type" value="Genomic_DNA"/>
</dbReference>
<comment type="similarity">
    <text evidence="2 9">Belongs to the SPCS2 family.</text>
</comment>
<dbReference type="InterPro" id="IPR009582">
    <property type="entry name" value="Spc2/SPCS2"/>
</dbReference>
<evidence type="ECO:0000256" key="6">
    <source>
        <dbReference type="ARBA" id="ARBA00022989"/>
    </source>
</evidence>
<keyword evidence="6 9" id="KW-1133">Transmembrane helix</keyword>
<evidence type="ECO:0000256" key="7">
    <source>
        <dbReference type="ARBA" id="ARBA00023136"/>
    </source>
</evidence>
<feature type="region of interest" description="Disordered" evidence="10">
    <location>
        <begin position="1"/>
        <end position="31"/>
    </location>
</feature>
<comment type="function">
    <text evidence="8 9">Component of the signal peptidase complex (SPC) which catalyzes the cleavage of N-terminal signal sequences from nascent proteins as they are translocated into the lumen of the endoplasmic reticulum. Enhances the enzymatic activity of SPC and facilitates the interactions between different components of the translocation site.</text>
</comment>
<dbReference type="GO" id="GO:0008233">
    <property type="term" value="F:peptidase activity"/>
    <property type="evidence" value="ECO:0007669"/>
    <property type="project" value="UniProtKB-UniRule"/>
</dbReference>
<evidence type="ECO:0000256" key="3">
    <source>
        <dbReference type="ARBA" id="ARBA00017057"/>
    </source>
</evidence>
<sequence>MAKGKRGPSSSPSPSTIKSHQVVRTIDKESTDTPKLNLADGAALKRALDEAATSAVLEAGYQEDQSVSNLKIGFSLITCAFAALAQFYPQKYPNNWIILVICVLGYLAGTAVLNFYVAGREGDAFMFTKRRKGLGHELRISSRMPRYSEWYTMVISSSNDPNRDDVSMRSSVTKYFDSAGGLASDVLQGDVSKLLNDWEHQRKRL</sequence>
<evidence type="ECO:0000256" key="9">
    <source>
        <dbReference type="RuleBase" id="RU368033"/>
    </source>
</evidence>
<organism evidence="11 12">
    <name type="scientific">Apatococcus fuscideae</name>
    <dbReference type="NCBI Taxonomy" id="2026836"/>
    <lineage>
        <taxon>Eukaryota</taxon>
        <taxon>Viridiplantae</taxon>
        <taxon>Chlorophyta</taxon>
        <taxon>core chlorophytes</taxon>
        <taxon>Trebouxiophyceae</taxon>
        <taxon>Chlorellales</taxon>
        <taxon>Chlorellaceae</taxon>
        <taxon>Apatococcus</taxon>
    </lineage>
</organism>
<dbReference type="PANTHER" id="PTHR13085:SF0">
    <property type="entry name" value="SIGNAL PEPTIDASE COMPLEX SUBUNIT 2"/>
    <property type="match status" value="1"/>
</dbReference>
<feature type="transmembrane region" description="Helical" evidence="9">
    <location>
        <begin position="95"/>
        <end position="117"/>
    </location>
</feature>
<dbReference type="Proteomes" id="UP001485043">
    <property type="component" value="Unassembled WGS sequence"/>
</dbReference>
<dbReference type="AlphaFoldDB" id="A0AAW1TCX3"/>